<evidence type="ECO:0000313" key="1">
    <source>
        <dbReference type="EMBL" id="MEB5475799.1"/>
    </source>
</evidence>
<reference evidence="1 2" key="1">
    <citation type="submission" date="2019-08" db="EMBL/GenBank/DDBJ databases">
        <title>Five species of Acinetobacter isolated from floral nectar and animal pollinators.</title>
        <authorList>
            <person name="Hendry T.A."/>
        </authorList>
    </citation>
    <scope>NUCLEOTIDE SEQUENCE [LARGE SCALE GENOMIC DNA]</scope>
    <source>
        <strain evidence="1 2">MD18.27</strain>
    </source>
</reference>
<dbReference type="Proteomes" id="UP001339883">
    <property type="component" value="Unassembled WGS sequence"/>
</dbReference>
<comment type="caution">
    <text evidence="1">The sequence shown here is derived from an EMBL/GenBank/DDBJ whole genome shotgun (WGS) entry which is preliminary data.</text>
</comment>
<gene>
    <name evidence="1" type="ORF">I2F25_01790</name>
</gene>
<evidence type="ECO:0000313" key="2">
    <source>
        <dbReference type="Proteomes" id="UP001339883"/>
    </source>
</evidence>
<sequence>MSYAVYLRVETQTYEKFISIQQRLQAGEKKKLAHELGDVLADVSVQVIQQAFINLLEQQKRRLTRPEGHQIAADSEKVIEHVLSAFKKYLPWAIALFSNERLTPLVNYFANMVRREGDQVYVRYDVDPAVIKNTLDKVEVIRGGDASEIAPAFDCLNQIIDAGVDQLIRQPKALLKFNLVVDKTLNGVIQVSTNMAYKRLSSLGKEVEIGSAPYYIDHFIQFLHHEA</sequence>
<dbReference type="EMBL" id="VTDN01000001">
    <property type="protein sequence ID" value="MEB5475799.1"/>
    <property type="molecule type" value="Genomic_DNA"/>
</dbReference>
<protein>
    <submittedName>
        <fullName evidence="1">Uncharacterized protein</fullName>
    </submittedName>
</protein>
<organism evidence="1 2">
    <name type="scientific">Acinetobacter pollinis</name>
    <dbReference type="NCBI Taxonomy" id="2605270"/>
    <lineage>
        <taxon>Bacteria</taxon>
        <taxon>Pseudomonadati</taxon>
        <taxon>Pseudomonadota</taxon>
        <taxon>Gammaproteobacteria</taxon>
        <taxon>Moraxellales</taxon>
        <taxon>Moraxellaceae</taxon>
        <taxon>Acinetobacter</taxon>
    </lineage>
</organism>
<dbReference type="RefSeq" id="WP_195772777.1">
    <property type="nucleotide sequence ID" value="NZ_VTDN01000001.1"/>
</dbReference>
<accession>A0ABU6DPK6</accession>
<name>A0ABU6DPK6_9GAMM</name>
<proteinExistence type="predicted"/>
<keyword evidence="2" id="KW-1185">Reference proteome</keyword>